<dbReference type="Proteomes" id="UP001183420">
    <property type="component" value="Unassembled WGS sequence"/>
</dbReference>
<sequence>MSKKMEGNEVQRRRAARDAQRAGDLPSARKSTTGASKQRGTPHADKETPLPHRGKQRELAEERAEQRRTSRAPLPPPGRTFAGRGRPDYGPDHARVFEALTEAERRHGGEGVYAPEIARTADLPVERTRGVLHDLAVTHHLVTELKGADRPDLGTRYAST</sequence>
<dbReference type="RefSeq" id="WP_311601466.1">
    <property type="nucleotide sequence ID" value="NZ_JAVREM010000037.1"/>
</dbReference>
<evidence type="ECO:0000256" key="1">
    <source>
        <dbReference type="SAM" id="MobiDB-lite"/>
    </source>
</evidence>
<evidence type="ECO:0000313" key="2">
    <source>
        <dbReference type="EMBL" id="MDT0321259.1"/>
    </source>
</evidence>
<gene>
    <name evidence="2" type="ORF">RNC47_23285</name>
</gene>
<feature type="region of interest" description="Disordered" evidence="1">
    <location>
        <begin position="1"/>
        <end position="92"/>
    </location>
</feature>
<name>A0ABU2LUJ9_9ACTN</name>
<evidence type="ECO:0000313" key="3">
    <source>
        <dbReference type="Proteomes" id="UP001183420"/>
    </source>
</evidence>
<proteinExistence type="predicted"/>
<feature type="compositionally biased region" description="Basic and acidic residues" evidence="1">
    <location>
        <begin position="42"/>
        <end position="68"/>
    </location>
</feature>
<reference evidence="3" key="1">
    <citation type="submission" date="2023-07" db="EMBL/GenBank/DDBJ databases">
        <title>30 novel species of actinomycetes from the DSMZ collection.</title>
        <authorList>
            <person name="Nouioui I."/>
        </authorList>
    </citation>
    <scope>NUCLEOTIDE SEQUENCE [LARGE SCALE GENOMIC DNA]</scope>
    <source>
        <strain evidence="3">DSM 44918</strain>
    </source>
</reference>
<feature type="compositionally biased region" description="Polar residues" evidence="1">
    <location>
        <begin position="29"/>
        <end position="39"/>
    </location>
</feature>
<keyword evidence="3" id="KW-1185">Reference proteome</keyword>
<organism evidence="2 3">
    <name type="scientific">Streptomyces millisiae</name>
    <dbReference type="NCBI Taxonomy" id="3075542"/>
    <lineage>
        <taxon>Bacteria</taxon>
        <taxon>Bacillati</taxon>
        <taxon>Actinomycetota</taxon>
        <taxon>Actinomycetes</taxon>
        <taxon>Kitasatosporales</taxon>
        <taxon>Streptomycetaceae</taxon>
        <taxon>Streptomyces</taxon>
    </lineage>
</organism>
<comment type="caution">
    <text evidence="2">The sequence shown here is derived from an EMBL/GenBank/DDBJ whole genome shotgun (WGS) entry which is preliminary data.</text>
</comment>
<feature type="compositionally biased region" description="Basic and acidic residues" evidence="1">
    <location>
        <begin position="1"/>
        <end position="21"/>
    </location>
</feature>
<protein>
    <submittedName>
        <fullName evidence="2">Uncharacterized protein</fullName>
    </submittedName>
</protein>
<accession>A0ABU2LUJ9</accession>
<dbReference type="EMBL" id="JAVREM010000037">
    <property type="protein sequence ID" value="MDT0321259.1"/>
    <property type="molecule type" value="Genomic_DNA"/>
</dbReference>